<evidence type="ECO:0000313" key="2">
    <source>
        <dbReference type="EMBL" id="MCO6410682.1"/>
    </source>
</evidence>
<dbReference type="InterPro" id="IPR001173">
    <property type="entry name" value="Glyco_trans_2-like"/>
</dbReference>
<dbReference type="SUPFAM" id="SSF53448">
    <property type="entry name" value="Nucleotide-diphospho-sugar transferases"/>
    <property type="match status" value="1"/>
</dbReference>
<gene>
    <name evidence="2" type="ORF">GTW23_21070</name>
</gene>
<dbReference type="EMBL" id="JAAAML010000004">
    <property type="protein sequence ID" value="MCO6410682.1"/>
    <property type="molecule type" value="Genomic_DNA"/>
</dbReference>
<organism evidence="2 3">
    <name type="scientific">Hoeflea alexandrii</name>
    <dbReference type="NCBI Taxonomy" id="288436"/>
    <lineage>
        <taxon>Bacteria</taxon>
        <taxon>Pseudomonadati</taxon>
        <taxon>Pseudomonadota</taxon>
        <taxon>Alphaproteobacteria</taxon>
        <taxon>Hyphomicrobiales</taxon>
        <taxon>Rhizobiaceae</taxon>
        <taxon>Hoeflea</taxon>
    </lineage>
</organism>
<accession>A0ABT1CWU8</accession>
<dbReference type="Gene3D" id="3.90.550.10">
    <property type="entry name" value="Spore Coat Polysaccharide Biosynthesis Protein SpsA, Chain A"/>
    <property type="match status" value="1"/>
</dbReference>
<keyword evidence="3" id="KW-1185">Reference proteome</keyword>
<evidence type="ECO:0000259" key="1">
    <source>
        <dbReference type="Pfam" id="PF00535"/>
    </source>
</evidence>
<dbReference type="CDD" id="cd00761">
    <property type="entry name" value="Glyco_tranf_GTA_type"/>
    <property type="match status" value="1"/>
</dbReference>
<dbReference type="InterPro" id="IPR029044">
    <property type="entry name" value="Nucleotide-diphossugar_trans"/>
</dbReference>
<sequence length="400" mass="45580">MIQLSICLPTRNRQKYCIETIRGLAASDATNFEVIVGDNSDDGSILSDYFTNELRDSRFRLIGPEETVLAMVDNWERLVGEAKGRWLSVIGDDDHIDPRLVQLLKYYERTYPEVEAVSWARMSFNWPDNRPEPALSVVPVAHDTYVAVKSIVQDRLYRWSEGSKRPAVGFGIYHAAVRKSVMERIKRKYGGRYFEHPVVDYESSCKIIREAKVLVHCQRPFSVLGACNASNSAGTKSRETMMKRVDTFKAETRGKVDMDDPVFPFPISDPGASICSSVASTTYWFCRTYGIDLTGFPENFARAAMDELGGTVVEEDYNLKKAFFERGFDAWEGGKWREHFKPQPFWGNRSHNELCGVLKDYLYIREDVPPSETPADFYHFGEAMIMPVENVTSGARVFAR</sequence>
<name>A0ABT1CWU8_9HYPH</name>
<reference evidence="2 3" key="1">
    <citation type="submission" date="2020-01" db="EMBL/GenBank/DDBJ databases">
        <title>Genomes of bacteria type strains.</title>
        <authorList>
            <person name="Chen J."/>
            <person name="Zhu S."/>
            <person name="Yang J."/>
        </authorList>
    </citation>
    <scope>NUCLEOTIDE SEQUENCE [LARGE SCALE GENOMIC DNA]</scope>
    <source>
        <strain evidence="2 3">DSM 16655</strain>
    </source>
</reference>
<protein>
    <submittedName>
        <fullName evidence="2">Glycosyltransferase</fullName>
    </submittedName>
</protein>
<dbReference type="RefSeq" id="WP_252917389.1">
    <property type="nucleotide sequence ID" value="NZ_JAAAML010000004.1"/>
</dbReference>
<dbReference type="Pfam" id="PF00535">
    <property type="entry name" value="Glycos_transf_2"/>
    <property type="match status" value="1"/>
</dbReference>
<comment type="caution">
    <text evidence="2">The sequence shown here is derived from an EMBL/GenBank/DDBJ whole genome shotgun (WGS) entry which is preliminary data.</text>
</comment>
<proteinExistence type="predicted"/>
<dbReference type="Proteomes" id="UP001320715">
    <property type="component" value="Unassembled WGS sequence"/>
</dbReference>
<evidence type="ECO:0000313" key="3">
    <source>
        <dbReference type="Proteomes" id="UP001320715"/>
    </source>
</evidence>
<feature type="domain" description="Glycosyltransferase 2-like" evidence="1">
    <location>
        <begin position="5"/>
        <end position="129"/>
    </location>
</feature>